<evidence type="ECO:0000313" key="7">
    <source>
        <dbReference type="Proteomes" id="UP000278627"/>
    </source>
</evidence>
<organism evidence="8">
    <name type="scientific">Brugia pahangi</name>
    <name type="common">Filarial nematode worm</name>
    <dbReference type="NCBI Taxonomy" id="6280"/>
    <lineage>
        <taxon>Eukaryota</taxon>
        <taxon>Metazoa</taxon>
        <taxon>Ecdysozoa</taxon>
        <taxon>Nematoda</taxon>
        <taxon>Chromadorea</taxon>
        <taxon>Rhabditida</taxon>
        <taxon>Spirurina</taxon>
        <taxon>Spiruromorpha</taxon>
        <taxon>Filarioidea</taxon>
        <taxon>Onchocercidae</taxon>
        <taxon>Brugia</taxon>
    </lineage>
</organism>
<dbReference type="Proteomes" id="UP000278627">
    <property type="component" value="Unassembled WGS sequence"/>
</dbReference>
<keyword evidence="7" id="KW-1185">Reference proteome</keyword>
<evidence type="ECO:0000256" key="5">
    <source>
        <dbReference type="ARBA" id="ARBA00023273"/>
    </source>
</evidence>
<gene>
    <name evidence="6" type="ORF">BPAG_LOCUS5064</name>
</gene>
<evidence type="ECO:0000313" key="6">
    <source>
        <dbReference type="EMBL" id="VDN86250.1"/>
    </source>
</evidence>
<evidence type="ECO:0000256" key="4">
    <source>
        <dbReference type="ARBA" id="ARBA00023069"/>
    </source>
</evidence>
<dbReference type="EMBL" id="UZAD01003133">
    <property type="protein sequence ID" value="VDN86250.1"/>
    <property type="molecule type" value="Genomic_DNA"/>
</dbReference>
<keyword evidence="5" id="KW-0966">Cell projection</keyword>
<dbReference type="GO" id="GO:0005930">
    <property type="term" value="C:axoneme"/>
    <property type="evidence" value="ECO:0007669"/>
    <property type="project" value="TreeGrafter"/>
</dbReference>
<evidence type="ECO:0000256" key="1">
    <source>
        <dbReference type="ARBA" id="ARBA00004138"/>
    </source>
</evidence>
<dbReference type="GO" id="GO:0030992">
    <property type="term" value="C:intraciliary transport particle B"/>
    <property type="evidence" value="ECO:0007669"/>
    <property type="project" value="TreeGrafter"/>
</dbReference>
<evidence type="ECO:0000313" key="8">
    <source>
        <dbReference type="WBParaSite" id="BPAG_0000510201-mRNA-1"/>
    </source>
</evidence>
<dbReference type="WBParaSite" id="BPAG_0000510201-mRNA-1">
    <property type="protein sequence ID" value="BPAG_0000510201-mRNA-1"/>
    <property type="gene ID" value="BPAG_0000510201"/>
</dbReference>
<dbReference type="GO" id="GO:0036064">
    <property type="term" value="C:ciliary basal body"/>
    <property type="evidence" value="ECO:0007669"/>
    <property type="project" value="TreeGrafter"/>
</dbReference>
<reference evidence="8" key="1">
    <citation type="submission" date="2017-02" db="UniProtKB">
        <authorList>
            <consortium name="WormBaseParasite"/>
        </authorList>
    </citation>
    <scope>IDENTIFICATION</scope>
</reference>
<name>A0A0N4TA65_BRUPA</name>
<dbReference type="PANTHER" id="PTHR15722:SF2">
    <property type="entry name" value="INTRAFLAGELLAR TRANSPORT PROTEIN 172 HOMOLOG"/>
    <property type="match status" value="1"/>
</dbReference>
<evidence type="ECO:0000256" key="3">
    <source>
        <dbReference type="ARBA" id="ARBA00022737"/>
    </source>
</evidence>
<keyword evidence="3" id="KW-0677">Repeat</keyword>
<dbReference type="PANTHER" id="PTHR15722">
    <property type="entry name" value="IFT140/172-RELATED"/>
    <property type="match status" value="1"/>
</dbReference>
<keyword evidence="4" id="KW-0969">Cilium</keyword>
<dbReference type="AlphaFoldDB" id="A0A0N4TA65"/>
<accession>A0A0N4TA65</accession>
<proteinExistence type="predicted"/>
<dbReference type="GO" id="GO:0042073">
    <property type="term" value="P:intraciliary transport"/>
    <property type="evidence" value="ECO:0007669"/>
    <property type="project" value="TreeGrafter"/>
</dbReference>
<comment type="subcellular location">
    <subcellularLocation>
        <location evidence="1">Cell projection</location>
        <location evidence="1">Cilium</location>
    </subcellularLocation>
</comment>
<keyword evidence="2" id="KW-0853">WD repeat</keyword>
<dbReference type="STRING" id="6280.A0A0N4TA65"/>
<sequence>EEFDQVQLKSGAKGILSFIAQARDWESEGEYIRAIQCYLKVKDSETADTDTVVNALKRAGELAIKFLSDDVTSAIVDEIAEIFIHLKRFIEAAELFLASNQPDNAIKAFLLGGQWSKAKKLAMEFVPDLADFVDEKYRESLKQQGRLGELMDVDIVSAIDALLEHGQWEKALEIAHQQKVSY</sequence>
<protein>
    <submittedName>
        <fullName evidence="8">Clathrin heavy chain</fullName>
    </submittedName>
</protein>
<reference evidence="6 7" key="2">
    <citation type="submission" date="2018-11" db="EMBL/GenBank/DDBJ databases">
        <authorList>
            <consortium name="Pathogen Informatics"/>
        </authorList>
    </citation>
    <scope>NUCLEOTIDE SEQUENCE [LARGE SCALE GENOMIC DNA]</scope>
</reference>
<evidence type="ECO:0000256" key="2">
    <source>
        <dbReference type="ARBA" id="ARBA00022574"/>
    </source>
</evidence>